<dbReference type="Gene3D" id="2.130.10.10">
    <property type="entry name" value="YVTN repeat-like/Quinoprotein amine dehydrogenase"/>
    <property type="match status" value="1"/>
</dbReference>
<dbReference type="EMBL" id="BBTG02000003">
    <property type="protein sequence ID" value="GAO14957.1"/>
    <property type="molecule type" value="Genomic_DNA"/>
</dbReference>
<dbReference type="AlphaFoldDB" id="A0A1B5KVD4"/>
<proteinExistence type="predicted"/>
<gene>
    <name evidence="2" type="ORF">UVI_02007890</name>
</gene>
<protein>
    <recommendedName>
        <fullName evidence="4">Nup37p-like protein</fullName>
    </recommendedName>
</protein>
<reference evidence="3" key="1">
    <citation type="journal article" date="2016" name="Genome Announc.">
        <title>Genome sequence of Ustilaginoidea virens IPU010, a rice pathogenic fungus causing false smut.</title>
        <authorList>
            <person name="Kumagai T."/>
            <person name="Ishii T."/>
            <person name="Terai G."/>
            <person name="Umemura M."/>
            <person name="Machida M."/>
            <person name="Asai K."/>
        </authorList>
    </citation>
    <scope>NUCLEOTIDE SEQUENCE [LARGE SCALE GENOMIC DNA]</scope>
    <source>
        <strain evidence="3">IPU010</strain>
    </source>
</reference>
<accession>A0A1B5KVD4</accession>
<evidence type="ECO:0008006" key="4">
    <source>
        <dbReference type="Google" id="ProtNLM"/>
    </source>
</evidence>
<feature type="region of interest" description="Disordered" evidence="1">
    <location>
        <begin position="617"/>
        <end position="646"/>
    </location>
</feature>
<name>A0A1B5KVD4_USTVR</name>
<sequence length="702" mass="75443">MSRYSYNLPQRVSDVQTYPVQSPQGATIFVYGHENGVTIVWRGGRRFKPQQERHGQDKHQNGTSEDAIMLIDSDDDEQTQSNEASAAHLFQDKPQFEDEHDEGPYPEIVQTLDLTLGTAVLHVAVMPVTPSILQDTSSAAASFLSERMVLAVSCVTSDVYMITVPLTPPSPKSKAREELRSSLLAGQAGSGAWGETLVLLGGQRRRSDRLAITLVSPKSSEPKRKLPRAVVAACSRQASGTLMLWDVALDLQPKTDRPIEPFQTEFLPHPLNSISFNPIHTTQLLAVSPHHAVRIYDYAVSALPPDSEAAGPFPTQGSWLLSLYQPYARPTASRKPVLDAAWISHGRAIFALMADGMWGVWDVDGVSPSASSSAAIATKLKSGVKGAALTSFCISGYVEGTGSLRSVAAQQQKENHTGEFAPMTPHTRRQATASLGCANTLECLTAVQGGLRVITLPARGKALQDESVVLWVGGLEHVCVIPAMSKFWESQLRRGAGGGVNLFSGAQPTRMIKLADLSTGLLGERLCGVDLLLATGNPGSAGEEHGGLPVDVLVQGESRLVIVRYGEGDSGKNVGSFMPGRTRRLFPRGEGSSAIVVHGKSDRATSLSFNLSTAKPGTLRHKSCHDSQDGAASGRQADSSDSRPRVGFEFMDTMNAAADVSADLTARDVEAEMLDIMDIDKALESMEDSRGSGRKKVYFEQD</sequence>
<evidence type="ECO:0000313" key="3">
    <source>
        <dbReference type="Proteomes" id="UP000054053"/>
    </source>
</evidence>
<dbReference type="InterPro" id="IPR015943">
    <property type="entry name" value="WD40/YVTN_repeat-like_dom_sf"/>
</dbReference>
<dbReference type="InterPro" id="IPR036322">
    <property type="entry name" value="WD40_repeat_dom_sf"/>
</dbReference>
<evidence type="ECO:0000313" key="2">
    <source>
        <dbReference type="EMBL" id="GAO14957.1"/>
    </source>
</evidence>
<comment type="caution">
    <text evidence="2">The sequence shown here is derived from an EMBL/GenBank/DDBJ whole genome shotgun (WGS) entry which is preliminary data.</text>
</comment>
<evidence type="ECO:0000256" key="1">
    <source>
        <dbReference type="SAM" id="MobiDB-lite"/>
    </source>
</evidence>
<dbReference type="SUPFAM" id="SSF50978">
    <property type="entry name" value="WD40 repeat-like"/>
    <property type="match status" value="1"/>
</dbReference>
<organism evidence="2 3">
    <name type="scientific">Ustilaginoidea virens</name>
    <name type="common">Rice false smut fungus</name>
    <name type="synonym">Villosiclava virens</name>
    <dbReference type="NCBI Taxonomy" id="1159556"/>
    <lineage>
        <taxon>Eukaryota</taxon>
        <taxon>Fungi</taxon>
        <taxon>Dikarya</taxon>
        <taxon>Ascomycota</taxon>
        <taxon>Pezizomycotina</taxon>
        <taxon>Sordariomycetes</taxon>
        <taxon>Hypocreomycetidae</taxon>
        <taxon>Hypocreales</taxon>
        <taxon>Clavicipitaceae</taxon>
        <taxon>Ustilaginoidea</taxon>
    </lineage>
</organism>
<dbReference type="Proteomes" id="UP000054053">
    <property type="component" value="Unassembled WGS sequence"/>
</dbReference>